<evidence type="ECO:0000256" key="5">
    <source>
        <dbReference type="ARBA" id="ARBA00023136"/>
    </source>
</evidence>
<dbReference type="GO" id="GO:0006797">
    <property type="term" value="P:polyphosphate metabolic process"/>
    <property type="evidence" value="ECO:0007669"/>
    <property type="project" value="TreeGrafter"/>
</dbReference>
<feature type="transmembrane region" description="Helical" evidence="7">
    <location>
        <begin position="611"/>
        <end position="634"/>
    </location>
</feature>
<evidence type="ECO:0000256" key="3">
    <source>
        <dbReference type="ARBA" id="ARBA00022692"/>
    </source>
</evidence>
<dbReference type="PANTHER" id="PTHR10283">
    <property type="entry name" value="SOLUTE CARRIER FAMILY 13 MEMBER"/>
    <property type="match status" value="1"/>
</dbReference>
<protein>
    <submittedName>
        <fullName evidence="9">SPX domain-containing protein</fullName>
    </submittedName>
</protein>
<dbReference type="PANTHER" id="PTHR10283:SF92">
    <property type="entry name" value="LOW-AFFINITY PHOSPHATE TRANSPORTER PHO91"/>
    <property type="match status" value="1"/>
</dbReference>
<feature type="region of interest" description="Disordered" evidence="6">
    <location>
        <begin position="246"/>
        <end position="333"/>
    </location>
</feature>
<evidence type="ECO:0000256" key="2">
    <source>
        <dbReference type="ARBA" id="ARBA00022448"/>
    </source>
</evidence>
<evidence type="ECO:0000256" key="6">
    <source>
        <dbReference type="SAM" id="MobiDB-lite"/>
    </source>
</evidence>
<dbReference type="GO" id="GO:0006817">
    <property type="term" value="P:phosphate ion transport"/>
    <property type="evidence" value="ECO:0007669"/>
    <property type="project" value="TreeGrafter"/>
</dbReference>
<name>A0A8H7CFI3_9AGAR</name>
<feature type="transmembrane region" description="Helical" evidence="7">
    <location>
        <begin position="698"/>
        <end position="718"/>
    </location>
</feature>
<dbReference type="GO" id="GO:0005315">
    <property type="term" value="F:phosphate transmembrane transporter activity"/>
    <property type="evidence" value="ECO:0007669"/>
    <property type="project" value="TreeGrafter"/>
</dbReference>
<accession>A0A8H7CFI3</accession>
<feature type="transmembrane region" description="Helical" evidence="7">
    <location>
        <begin position="533"/>
        <end position="551"/>
    </location>
</feature>
<evidence type="ECO:0000313" key="10">
    <source>
        <dbReference type="Proteomes" id="UP000620124"/>
    </source>
</evidence>
<keyword evidence="4 7" id="KW-1133">Transmembrane helix</keyword>
<dbReference type="Pfam" id="PF03600">
    <property type="entry name" value="CitMHS"/>
    <property type="match status" value="1"/>
</dbReference>
<dbReference type="AlphaFoldDB" id="A0A8H7CFI3"/>
<dbReference type="Proteomes" id="UP000620124">
    <property type="component" value="Unassembled WGS sequence"/>
</dbReference>
<reference evidence="9" key="1">
    <citation type="submission" date="2020-05" db="EMBL/GenBank/DDBJ databases">
        <title>Mycena genomes resolve the evolution of fungal bioluminescence.</title>
        <authorList>
            <person name="Tsai I.J."/>
        </authorList>
    </citation>
    <scope>NUCLEOTIDE SEQUENCE</scope>
    <source>
        <strain evidence="9">CCC161011</strain>
    </source>
</reference>
<comment type="subcellular location">
    <subcellularLocation>
        <location evidence="1">Membrane</location>
        <topology evidence="1">Multi-pass membrane protein</topology>
    </subcellularLocation>
</comment>
<dbReference type="GO" id="GO:0005886">
    <property type="term" value="C:plasma membrane"/>
    <property type="evidence" value="ECO:0007669"/>
    <property type="project" value="TreeGrafter"/>
</dbReference>
<keyword evidence="5 7" id="KW-0472">Membrane</keyword>
<feature type="transmembrane region" description="Helical" evidence="7">
    <location>
        <begin position="889"/>
        <end position="917"/>
    </location>
</feature>
<feature type="transmembrane region" description="Helical" evidence="7">
    <location>
        <begin position="817"/>
        <end position="838"/>
    </location>
</feature>
<evidence type="ECO:0000313" key="9">
    <source>
        <dbReference type="EMBL" id="KAF7335425.1"/>
    </source>
</evidence>
<dbReference type="CDD" id="cd01115">
    <property type="entry name" value="SLC13_permease"/>
    <property type="match status" value="1"/>
</dbReference>
<feature type="domain" description="SPX" evidence="8">
    <location>
        <begin position="146"/>
        <end position="421"/>
    </location>
</feature>
<dbReference type="InterPro" id="IPR004331">
    <property type="entry name" value="SPX_dom"/>
</dbReference>
<evidence type="ECO:0000256" key="7">
    <source>
        <dbReference type="SAM" id="Phobius"/>
    </source>
</evidence>
<feature type="compositionally biased region" description="Low complexity" evidence="6">
    <location>
        <begin position="278"/>
        <end position="288"/>
    </location>
</feature>
<dbReference type="Pfam" id="PF03105">
    <property type="entry name" value="SPX"/>
    <property type="match status" value="1"/>
</dbReference>
<feature type="compositionally biased region" description="Basic and acidic residues" evidence="6">
    <location>
        <begin position="313"/>
        <end position="325"/>
    </location>
</feature>
<dbReference type="NCBIfam" id="TIGR00785">
    <property type="entry name" value="dass"/>
    <property type="match status" value="1"/>
</dbReference>
<feature type="transmembrane region" description="Helical" evidence="7">
    <location>
        <begin position="563"/>
        <end position="590"/>
    </location>
</feature>
<comment type="caution">
    <text evidence="9">The sequence shown here is derived from an EMBL/GenBank/DDBJ whole genome shotgun (WGS) entry which is preliminary data.</text>
</comment>
<feature type="transmembrane region" description="Helical" evidence="7">
    <location>
        <begin position="738"/>
        <end position="762"/>
    </location>
</feature>
<proteinExistence type="predicted"/>
<feature type="transmembrane region" description="Helical" evidence="7">
    <location>
        <begin position="929"/>
        <end position="948"/>
    </location>
</feature>
<evidence type="ECO:0000259" key="8">
    <source>
        <dbReference type="PROSITE" id="PS51382"/>
    </source>
</evidence>
<organism evidence="9 10">
    <name type="scientific">Mycena venus</name>
    <dbReference type="NCBI Taxonomy" id="2733690"/>
    <lineage>
        <taxon>Eukaryota</taxon>
        <taxon>Fungi</taxon>
        <taxon>Dikarya</taxon>
        <taxon>Basidiomycota</taxon>
        <taxon>Agaricomycotina</taxon>
        <taxon>Agaricomycetes</taxon>
        <taxon>Agaricomycetidae</taxon>
        <taxon>Agaricales</taxon>
        <taxon>Marasmiineae</taxon>
        <taxon>Mycenaceae</taxon>
        <taxon>Mycena</taxon>
    </lineage>
</organism>
<feature type="transmembrane region" description="Helical" evidence="7">
    <location>
        <begin position="793"/>
        <end position="811"/>
    </location>
</feature>
<evidence type="ECO:0000256" key="4">
    <source>
        <dbReference type="ARBA" id="ARBA00022989"/>
    </source>
</evidence>
<evidence type="ECO:0000256" key="1">
    <source>
        <dbReference type="ARBA" id="ARBA00004141"/>
    </source>
</evidence>
<keyword evidence="3 7" id="KW-0812">Transmembrane</keyword>
<feature type="transmembrane region" description="Helical" evidence="7">
    <location>
        <begin position="850"/>
        <end position="869"/>
    </location>
</feature>
<dbReference type="InterPro" id="IPR004680">
    <property type="entry name" value="Cit_transptr-like_dom"/>
</dbReference>
<dbReference type="PROSITE" id="PS51382">
    <property type="entry name" value="SPX"/>
    <property type="match status" value="1"/>
</dbReference>
<dbReference type="OrthoDB" id="10260443at2759"/>
<dbReference type="InterPro" id="IPR001898">
    <property type="entry name" value="SLC13A/DASS"/>
</dbReference>
<sequence>MTTTQDRVRAMGIYKCPAEVTMEVFKQKCEEVLDCIAALPVGHDNILKYEMFVPNRAIDEHLVRYGLPSPQDTIVIVAEFAALENLDKLLLSPEVKQIMEAGKANISMHLDSCSFAFDVITKIDKAGKADERQGSVGIACAHSFVMKFSSSLKFNAVAEWWNEYIAYDVLKKCIYQLERTQHEQSAYRDIETNERSPLLNRGSTTDAVFTPLLDRELKKICVFYEAQEQELKDEVAELEELVRQQEEAGMSGNHYLEDDGEDEEDDDDSVYQRRRRVSSSASRRLSLSIPASQNIREEQPVRHRHTVSFSAPERQHEASTGHHEAPSSPITPVGTWGRLTNKLTPNFMRNSVTSSVLEDVWTSDSEYAYDTRLLFKRRITTLFISVASLKSYVDVNYSGFRKILKKYDKVMDHELKEAYLHAFVEPSTPFTEASRATLTSLTSRLVDLYAKCVTRGDRQLAKRQLRLHQRENIAWERDTVWRQMIGRERRGDGDADGLVGASLLQDDDALLDGKPGMVLNLGFARLRVTKKKIALLVSIAVFVALLNTHSFDGPEEANRCYAVLMFCTLLWATEAIPLFVTSLMVPLLLVVFSVIRDNEGTPLPATNATKYIFSVMFSPTIMLLIGGFTISSALSKTNIDRVLITRVLSLAGTRPSTVLLAFMGVSCFASMWISNVAAPTLCFTLIRPILRTLPPKSSFAPCLILAIALAANIGGQSSPISSPQNLIALKYMDPPVSWGQWFIVALPVSFISIVLIWGLLLISYKPARAPGGGPDIEIKLIRPTKERFTVKQWWVTFVCLGTITLWCVAQQPRVKDALGDMGVIAIIPIVAFFATGVLKKDDFEQFAWTIVFLAMGGIALGEGVTQSGLRGVLDAIIRNLLHGVALGKVILILSPVVLIISTFISHTIASVLLVPIAKQVGSNFGGPGNPANLLIFLTGLICSAGMGMPVSGFPNQTAATQEDDLGVLYLTNVDFLKNGVPASIIATVVVATVGLLLMKAIGL</sequence>
<gene>
    <name evidence="9" type="ORF">MVEN_02195400</name>
</gene>
<keyword evidence="10" id="KW-1185">Reference proteome</keyword>
<feature type="compositionally biased region" description="Acidic residues" evidence="6">
    <location>
        <begin position="258"/>
        <end position="269"/>
    </location>
</feature>
<dbReference type="EMBL" id="JACAZI010000024">
    <property type="protein sequence ID" value="KAF7335425.1"/>
    <property type="molecule type" value="Genomic_DNA"/>
</dbReference>
<dbReference type="CDD" id="cd14478">
    <property type="entry name" value="SPX_PHO87_PHO90_like"/>
    <property type="match status" value="1"/>
</dbReference>
<feature type="transmembrane region" description="Helical" evidence="7">
    <location>
        <begin position="658"/>
        <end position="686"/>
    </location>
</feature>
<feature type="transmembrane region" description="Helical" evidence="7">
    <location>
        <begin position="979"/>
        <end position="998"/>
    </location>
</feature>
<keyword evidence="2" id="KW-0813">Transport</keyword>